<organism evidence="9 10">
    <name type="scientific">Bacterioplanoides pacificum</name>
    <dbReference type="NCBI Taxonomy" id="1171596"/>
    <lineage>
        <taxon>Bacteria</taxon>
        <taxon>Pseudomonadati</taxon>
        <taxon>Pseudomonadota</taxon>
        <taxon>Gammaproteobacteria</taxon>
        <taxon>Oceanospirillales</taxon>
        <taxon>Oceanospirillaceae</taxon>
        <taxon>Bacterioplanoides</taxon>
    </lineage>
</organism>
<dbReference type="EC" id="3.4.21.102" evidence="9"/>
<evidence type="ECO:0000256" key="5">
    <source>
        <dbReference type="RuleBase" id="RU004404"/>
    </source>
</evidence>
<dbReference type="InterPro" id="IPR040573">
    <property type="entry name" value="TSP_N"/>
</dbReference>
<keyword evidence="10" id="KW-1185">Reference proteome</keyword>
<name>A0ABV7VPS5_9GAMM</name>
<feature type="region of interest" description="Disordered" evidence="6">
    <location>
        <begin position="633"/>
        <end position="719"/>
    </location>
</feature>
<dbReference type="Pfam" id="PF03572">
    <property type="entry name" value="Peptidase_S41"/>
    <property type="match status" value="1"/>
</dbReference>
<dbReference type="SUPFAM" id="SSF50156">
    <property type="entry name" value="PDZ domain-like"/>
    <property type="match status" value="1"/>
</dbReference>
<keyword evidence="4 5" id="KW-0720">Serine protease</keyword>
<evidence type="ECO:0000313" key="9">
    <source>
        <dbReference type="EMBL" id="MFC3679499.1"/>
    </source>
</evidence>
<dbReference type="PANTHER" id="PTHR32060">
    <property type="entry name" value="TAIL-SPECIFIC PROTEASE"/>
    <property type="match status" value="1"/>
</dbReference>
<dbReference type="SMART" id="SM00228">
    <property type="entry name" value="PDZ"/>
    <property type="match status" value="1"/>
</dbReference>
<dbReference type="CDD" id="cd07560">
    <property type="entry name" value="Peptidase_S41_CPP"/>
    <property type="match status" value="1"/>
</dbReference>
<dbReference type="SUPFAM" id="SSF52096">
    <property type="entry name" value="ClpP/crotonase"/>
    <property type="match status" value="1"/>
</dbReference>
<evidence type="ECO:0000256" key="4">
    <source>
        <dbReference type="ARBA" id="ARBA00022825"/>
    </source>
</evidence>
<dbReference type="InterPro" id="IPR036034">
    <property type="entry name" value="PDZ_sf"/>
</dbReference>
<dbReference type="Pfam" id="PF11818">
    <property type="entry name" value="DUF3340"/>
    <property type="match status" value="1"/>
</dbReference>
<dbReference type="InterPro" id="IPR029045">
    <property type="entry name" value="ClpP/crotonase-like_dom_sf"/>
</dbReference>
<dbReference type="InterPro" id="IPR005151">
    <property type="entry name" value="Tail-specific_protease"/>
</dbReference>
<dbReference type="InterPro" id="IPR004447">
    <property type="entry name" value="Peptidase_S41A"/>
</dbReference>
<evidence type="ECO:0000256" key="3">
    <source>
        <dbReference type="ARBA" id="ARBA00022801"/>
    </source>
</evidence>
<reference evidence="10" key="1">
    <citation type="journal article" date="2019" name="Int. J. Syst. Evol. Microbiol.">
        <title>The Global Catalogue of Microorganisms (GCM) 10K type strain sequencing project: providing services to taxonomists for standard genome sequencing and annotation.</title>
        <authorList>
            <consortium name="The Broad Institute Genomics Platform"/>
            <consortium name="The Broad Institute Genome Sequencing Center for Infectious Disease"/>
            <person name="Wu L."/>
            <person name="Ma J."/>
        </authorList>
    </citation>
    <scope>NUCLEOTIDE SEQUENCE [LARGE SCALE GENOMIC DNA]</scope>
    <source>
        <strain evidence="10">KCTC 42424</strain>
    </source>
</reference>
<feature type="domain" description="PDZ" evidence="8">
    <location>
        <begin position="256"/>
        <end position="327"/>
    </location>
</feature>
<feature type="compositionally biased region" description="Basic and acidic residues" evidence="6">
    <location>
        <begin position="633"/>
        <end position="653"/>
    </location>
</feature>
<comment type="similarity">
    <text evidence="1 5">Belongs to the peptidase S41A family.</text>
</comment>
<evidence type="ECO:0000256" key="7">
    <source>
        <dbReference type="SAM" id="SignalP"/>
    </source>
</evidence>
<dbReference type="Gene3D" id="2.30.42.10">
    <property type="match status" value="1"/>
</dbReference>
<feature type="compositionally biased region" description="Acidic residues" evidence="6">
    <location>
        <begin position="700"/>
        <end position="717"/>
    </location>
</feature>
<dbReference type="Gene3D" id="3.30.750.44">
    <property type="match status" value="1"/>
</dbReference>
<dbReference type="SMART" id="SM00245">
    <property type="entry name" value="TSPc"/>
    <property type="match status" value="1"/>
</dbReference>
<evidence type="ECO:0000256" key="6">
    <source>
        <dbReference type="SAM" id="MobiDB-lite"/>
    </source>
</evidence>
<dbReference type="Gene3D" id="3.90.226.10">
    <property type="entry name" value="2-enoyl-CoA Hydratase, Chain A, domain 1"/>
    <property type="match status" value="1"/>
</dbReference>
<gene>
    <name evidence="9" type="ORF">ACFOMG_05150</name>
</gene>
<keyword evidence="3 5" id="KW-0378">Hydrolase</keyword>
<evidence type="ECO:0000256" key="1">
    <source>
        <dbReference type="ARBA" id="ARBA00009179"/>
    </source>
</evidence>
<dbReference type="RefSeq" id="WP_376865206.1">
    <property type="nucleotide sequence ID" value="NZ_JBHRYB010000005.1"/>
</dbReference>
<dbReference type="Pfam" id="PF00595">
    <property type="entry name" value="PDZ"/>
    <property type="match status" value="1"/>
</dbReference>
<keyword evidence="2 5" id="KW-0645">Protease</keyword>
<dbReference type="Pfam" id="PF17804">
    <property type="entry name" value="TSP_NTD"/>
    <property type="match status" value="1"/>
</dbReference>
<accession>A0ABV7VPS5</accession>
<dbReference type="CDD" id="cd06782">
    <property type="entry name" value="cpPDZ_CPP-like"/>
    <property type="match status" value="1"/>
</dbReference>
<feature type="chain" id="PRO_5047381333" evidence="7">
    <location>
        <begin position="37"/>
        <end position="743"/>
    </location>
</feature>
<dbReference type="PANTHER" id="PTHR32060:SF22">
    <property type="entry name" value="CARBOXYL-TERMINAL-PROCESSING PEPTIDASE 3, CHLOROPLASTIC"/>
    <property type="match status" value="1"/>
</dbReference>
<dbReference type="EMBL" id="JBHRYB010000005">
    <property type="protein sequence ID" value="MFC3679499.1"/>
    <property type="molecule type" value="Genomic_DNA"/>
</dbReference>
<dbReference type="NCBIfam" id="TIGR00225">
    <property type="entry name" value="prc"/>
    <property type="match status" value="1"/>
</dbReference>
<evidence type="ECO:0000259" key="8">
    <source>
        <dbReference type="PROSITE" id="PS50106"/>
    </source>
</evidence>
<comment type="caution">
    <text evidence="9">The sequence shown here is derived from an EMBL/GenBank/DDBJ whole genome shotgun (WGS) entry which is preliminary data.</text>
</comment>
<dbReference type="InterPro" id="IPR001478">
    <property type="entry name" value="PDZ"/>
</dbReference>
<evidence type="ECO:0000256" key="2">
    <source>
        <dbReference type="ARBA" id="ARBA00022670"/>
    </source>
</evidence>
<evidence type="ECO:0000313" key="10">
    <source>
        <dbReference type="Proteomes" id="UP001595722"/>
    </source>
</evidence>
<dbReference type="GO" id="GO:0004252">
    <property type="term" value="F:serine-type endopeptidase activity"/>
    <property type="evidence" value="ECO:0007669"/>
    <property type="project" value="UniProtKB-EC"/>
</dbReference>
<proteinExistence type="inferred from homology"/>
<sequence>MSFISDCFSKLRSTTKRAQHSLVVISLSLASSWSLATIETIAPGTPFEPLEPNRTHSVTSQQILNNLLRGHYEHRRLDDKLSSKVLDILLDDVDSTRSYFLASDIREFEKYRLQLDDALARGDMEPGFVIFNRFEQRVSERLSFLLNELKNNAAKYQFDGDETLELDREDAQWATTSSELDQLWLKRLKNSMLNLKLAGKEKKDIIELLSKRYQNQLNRVHLSKPEDAYQTFMNAVTRSFDPHTQYFSPRNTENFNINMSLSLQGIGAVLQTEDEHTKVVRLVPAGPADKAGNLEPADKIIGVGQNADGDMVDVIGWRLDEVVDLIRGPKGTTVRLEILPSSGSGNESKTVAIVRDEVKLEEQSAQKEIIEIKDGEHSRKVGVIDIPTFYIDFKGRMENKPDYRSTTRDVARLIQELKMDGVEGLIIDLRNNGGGSLEEAISLTGLFIPTGPVVQVRSIRGRVEVLQDQDPGVLYDGPLTVLVNRLSASASEIFAGAIQDYGRGLVVGGQTFGKGTVQSLRPLHHGQLKITQAKFYRVSGDSTQHQGVIPDILFPSLFDKDKIGESALDEALPWDTIRPAEHEKSGSLTKLVPTLRDKHQQRISDNPDFLFMREQKALITELRDKTQVSLNEKVRKEEREANDQRRLALENSRRKAKGMPLLDSLDDDGKDNETEEHNPSADSALTPEEKHKQQASGDDAGAESDPDKEDEKEDDAVLTETGHILLDFIGLTQPGTAMAQRLN</sequence>
<dbReference type="Proteomes" id="UP001595722">
    <property type="component" value="Unassembled WGS sequence"/>
</dbReference>
<protein>
    <submittedName>
        <fullName evidence="9">Carboxy terminal-processing peptidase</fullName>
        <ecNumber evidence="9">3.4.21.102</ecNumber>
    </submittedName>
</protein>
<feature type="signal peptide" evidence="7">
    <location>
        <begin position="1"/>
        <end position="36"/>
    </location>
</feature>
<dbReference type="PROSITE" id="PS50106">
    <property type="entry name" value="PDZ"/>
    <property type="match status" value="1"/>
</dbReference>
<dbReference type="InterPro" id="IPR020992">
    <property type="entry name" value="Tail_Prtase_C"/>
</dbReference>
<keyword evidence="7" id="KW-0732">Signal</keyword>